<protein>
    <submittedName>
        <fullName evidence="2">Uncharacterized protein</fullName>
    </submittedName>
</protein>
<evidence type="ECO:0000313" key="2">
    <source>
        <dbReference type="EMBL" id="VBB41346.1"/>
    </source>
</evidence>
<reference evidence="2" key="1">
    <citation type="submission" date="2018-07" db="EMBL/GenBank/DDBJ databases">
        <authorList>
            <consortium name="Genoscope - CEA"/>
            <person name="William W."/>
        </authorList>
    </citation>
    <scope>NUCLEOTIDE SEQUENCE</scope>
    <source>
        <strain evidence="2">IK1</strain>
    </source>
</reference>
<feature type="region of interest" description="Disordered" evidence="1">
    <location>
        <begin position="1"/>
        <end position="27"/>
    </location>
</feature>
<organism evidence="2">
    <name type="scientific">Uncultured Desulfatiglans sp</name>
    <dbReference type="NCBI Taxonomy" id="1748965"/>
    <lineage>
        <taxon>Bacteria</taxon>
        <taxon>Pseudomonadati</taxon>
        <taxon>Thermodesulfobacteriota</taxon>
        <taxon>Desulfobacteria</taxon>
        <taxon>Desulfatiglandales</taxon>
        <taxon>Desulfatiglandaceae</taxon>
        <taxon>Desulfatiglans</taxon>
        <taxon>environmental samples</taxon>
    </lineage>
</organism>
<feature type="compositionally biased region" description="Basic residues" evidence="1">
    <location>
        <begin position="1"/>
        <end position="11"/>
    </location>
</feature>
<evidence type="ECO:0000256" key="1">
    <source>
        <dbReference type="SAM" id="MobiDB-lite"/>
    </source>
</evidence>
<accession>A0A652ZZY1</accession>
<proteinExistence type="predicted"/>
<dbReference type="EMBL" id="UPXX01000001">
    <property type="protein sequence ID" value="VBB41346.1"/>
    <property type="molecule type" value="Genomic_DNA"/>
</dbReference>
<sequence length="345" mass="37455">MRNPCPRRKSAKWTTLPARPEGTPHPGSEECGRLLMVRPDLFPKALEVFLVLEDAAQGLEDDRFVEIVLVEGEEGLGPVERLGDPRFLQEIDLPDPLHEAGDLLRETGLDVRHLGHDDGVFLIEGGVVDPVVEAAPLECVVDVAGPVGGDDDHRALAGLDGPHLRDRDLEVGENFQQKGLELFIRPVDLVDEEDGRVFVRAQDGLQQGAFNQEFKAVDRLLDLLGVAAAFLLKPDVHELFGIVPLVEGGGGVQAFVALEADQIGLKEACHDDGDLRFPHPRLPLEEDGLFEAVREIQDGGKGAVCDVAGFAELLYYLVDVLESVDQDGFLLTGDAYEMASLRGGA</sequence>
<gene>
    <name evidence="2" type="ORF">TRIP_B10075</name>
</gene>
<name>A0A652ZZY1_UNCDX</name>
<dbReference type="AlphaFoldDB" id="A0A652ZZY1"/>